<reference evidence="1" key="2">
    <citation type="submission" date="2020-08" db="EMBL/GenBank/DDBJ databases">
        <title>Plant Genome Project.</title>
        <authorList>
            <person name="Zhang R.-G."/>
        </authorList>
    </citation>
    <scope>NUCLEOTIDE SEQUENCE</scope>
    <source>
        <strain evidence="1">Huo1</strain>
        <tissue evidence="1">Leaf</tissue>
    </source>
</reference>
<comment type="caution">
    <text evidence="1">The sequence shown here is derived from an EMBL/GenBank/DDBJ whole genome shotgun (WGS) entry which is preliminary data.</text>
</comment>
<gene>
    <name evidence="1" type="ORF">SASPL_136399</name>
</gene>
<keyword evidence="2" id="KW-1185">Reference proteome</keyword>
<dbReference type="AlphaFoldDB" id="A0A8X8ZHH5"/>
<reference evidence="1" key="1">
    <citation type="submission" date="2018-01" db="EMBL/GenBank/DDBJ databases">
        <authorList>
            <person name="Mao J.F."/>
        </authorList>
    </citation>
    <scope>NUCLEOTIDE SEQUENCE</scope>
    <source>
        <strain evidence="1">Huo1</strain>
        <tissue evidence="1">Leaf</tissue>
    </source>
</reference>
<accession>A0A8X8ZHH5</accession>
<name>A0A8X8ZHH5_SALSN</name>
<dbReference type="Proteomes" id="UP000298416">
    <property type="component" value="Unassembled WGS sequence"/>
</dbReference>
<evidence type="ECO:0000313" key="2">
    <source>
        <dbReference type="Proteomes" id="UP000298416"/>
    </source>
</evidence>
<dbReference type="EMBL" id="PNBA02000013">
    <property type="protein sequence ID" value="KAG6404159.1"/>
    <property type="molecule type" value="Genomic_DNA"/>
</dbReference>
<protein>
    <submittedName>
        <fullName evidence="1">Uncharacterized protein</fullName>
    </submittedName>
</protein>
<evidence type="ECO:0000313" key="1">
    <source>
        <dbReference type="EMBL" id="KAG6404159.1"/>
    </source>
</evidence>
<sequence length="117" mass="12734">METKNSMTWDYLIYTLDLLQDKTERAKVYPFSNPVGRFCACEKGVVVEEDLGLKGVNGIAEDGSGATRATAIATEIRLVDQLIGGLVEYLSILLMQSTLNLQENLGVGFELGNAGEM</sequence>
<organism evidence="1">
    <name type="scientific">Salvia splendens</name>
    <name type="common">Scarlet sage</name>
    <dbReference type="NCBI Taxonomy" id="180675"/>
    <lineage>
        <taxon>Eukaryota</taxon>
        <taxon>Viridiplantae</taxon>
        <taxon>Streptophyta</taxon>
        <taxon>Embryophyta</taxon>
        <taxon>Tracheophyta</taxon>
        <taxon>Spermatophyta</taxon>
        <taxon>Magnoliopsida</taxon>
        <taxon>eudicotyledons</taxon>
        <taxon>Gunneridae</taxon>
        <taxon>Pentapetalae</taxon>
        <taxon>asterids</taxon>
        <taxon>lamiids</taxon>
        <taxon>Lamiales</taxon>
        <taxon>Lamiaceae</taxon>
        <taxon>Nepetoideae</taxon>
        <taxon>Mentheae</taxon>
        <taxon>Salviinae</taxon>
        <taxon>Salvia</taxon>
        <taxon>Salvia subgen. Calosphace</taxon>
        <taxon>core Calosphace</taxon>
    </lineage>
</organism>
<proteinExistence type="predicted"/>